<name>K2QWU1_MACPH</name>
<dbReference type="HOGENOM" id="CLU_1768447_0_0_1"/>
<dbReference type="Proteomes" id="UP000007129">
    <property type="component" value="Unassembled WGS sequence"/>
</dbReference>
<dbReference type="VEuPathDB" id="FungiDB:MPH_08506"/>
<proteinExistence type="predicted"/>
<evidence type="ECO:0000313" key="3">
    <source>
        <dbReference type="Proteomes" id="UP000007129"/>
    </source>
</evidence>
<evidence type="ECO:0000313" key="2">
    <source>
        <dbReference type="EMBL" id="EKG14326.1"/>
    </source>
</evidence>
<sequence>MENTSQALCNIGRRRHRSQPRCRAELYEDRLRMSPWIGVGIESGFTFSSLILVKVMLTDCQISQLLQPFDSLLQQLVPPYRRSLYIPFSLIRHPQIQPCLSALRPMTTSPTWPTSQRTPTSTTRSTPTSTATGSPTQPATAKPTSRP</sequence>
<comment type="caution">
    <text evidence="2">The sequence shown here is derived from an EMBL/GenBank/DDBJ whole genome shotgun (WGS) entry which is preliminary data.</text>
</comment>
<organism evidence="2 3">
    <name type="scientific">Macrophomina phaseolina (strain MS6)</name>
    <name type="common">Charcoal rot fungus</name>
    <dbReference type="NCBI Taxonomy" id="1126212"/>
    <lineage>
        <taxon>Eukaryota</taxon>
        <taxon>Fungi</taxon>
        <taxon>Dikarya</taxon>
        <taxon>Ascomycota</taxon>
        <taxon>Pezizomycotina</taxon>
        <taxon>Dothideomycetes</taxon>
        <taxon>Dothideomycetes incertae sedis</taxon>
        <taxon>Botryosphaeriales</taxon>
        <taxon>Botryosphaeriaceae</taxon>
        <taxon>Macrophomina</taxon>
    </lineage>
</organism>
<gene>
    <name evidence="2" type="ORF">MPH_08506</name>
</gene>
<protein>
    <submittedName>
        <fullName evidence="2">Uncharacterized protein</fullName>
    </submittedName>
</protein>
<accession>K2QWU1</accession>
<feature type="region of interest" description="Disordered" evidence="1">
    <location>
        <begin position="104"/>
        <end position="147"/>
    </location>
</feature>
<dbReference type="AlphaFoldDB" id="K2QWU1"/>
<evidence type="ECO:0000256" key="1">
    <source>
        <dbReference type="SAM" id="MobiDB-lite"/>
    </source>
</evidence>
<dbReference type="InParanoid" id="K2QWU1"/>
<feature type="compositionally biased region" description="Low complexity" evidence="1">
    <location>
        <begin position="107"/>
        <end position="140"/>
    </location>
</feature>
<dbReference type="EMBL" id="AHHD01000359">
    <property type="protein sequence ID" value="EKG14326.1"/>
    <property type="molecule type" value="Genomic_DNA"/>
</dbReference>
<reference evidence="2 3" key="1">
    <citation type="journal article" date="2012" name="BMC Genomics">
        <title>Tools to kill: Genome of one of the most destructive plant pathogenic fungi Macrophomina phaseolina.</title>
        <authorList>
            <person name="Islam M.S."/>
            <person name="Haque M.S."/>
            <person name="Islam M.M."/>
            <person name="Emdad E.M."/>
            <person name="Halim A."/>
            <person name="Hossen Q.M.M."/>
            <person name="Hossain M.Z."/>
            <person name="Ahmed B."/>
            <person name="Rahim S."/>
            <person name="Rahman M.S."/>
            <person name="Alam M.M."/>
            <person name="Hou S."/>
            <person name="Wan X."/>
            <person name="Saito J.A."/>
            <person name="Alam M."/>
        </authorList>
    </citation>
    <scope>NUCLEOTIDE SEQUENCE [LARGE SCALE GENOMIC DNA]</scope>
    <source>
        <strain evidence="2 3">MS6</strain>
    </source>
</reference>